<dbReference type="Proteomes" id="UP000076738">
    <property type="component" value="Unassembled WGS sequence"/>
</dbReference>
<dbReference type="GO" id="GO:0000724">
    <property type="term" value="P:double-strand break repair via homologous recombination"/>
    <property type="evidence" value="ECO:0007669"/>
    <property type="project" value="InterPro"/>
</dbReference>
<keyword evidence="7" id="KW-0833">Ubl conjugation pathway</keyword>
<dbReference type="InterPro" id="IPR013083">
    <property type="entry name" value="Znf_RING/FYVE/PHD"/>
</dbReference>
<dbReference type="Pfam" id="PF11789">
    <property type="entry name" value="zf-Nse"/>
    <property type="match status" value="1"/>
</dbReference>
<dbReference type="GO" id="GO:0008270">
    <property type="term" value="F:zinc ion binding"/>
    <property type="evidence" value="ECO:0007669"/>
    <property type="project" value="UniProtKB-KW"/>
</dbReference>
<evidence type="ECO:0000256" key="7">
    <source>
        <dbReference type="ARBA" id="ARBA00022786"/>
    </source>
</evidence>
<keyword evidence="6 10" id="KW-0863">Zinc-finger</keyword>
<evidence type="ECO:0000256" key="5">
    <source>
        <dbReference type="ARBA" id="ARBA00022723"/>
    </source>
</evidence>
<dbReference type="AlphaFoldDB" id="A0A167IHL2"/>
<evidence type="ECO:0000256" key="11">
    <source>
        <dbReference type="SAM" id="MobiDB-lite"/>
    </source>
</evidence>
<feature type="compositionally biased region" description="Acidic residues" evidence="11">
    <location>
        <begin position="307"/>
        <end position="323"/>
    </location>
</feature>
<comment type="subcellular location">
    <subcellularLocation>
        <location evidence="1">Nucleus</location>
    </subcellularLocation>
</comment>
<dbReference type="Gene3D" id="3.30.40.10">
    <property type="entry name" value="Zinc/RING finger domain, C3HC4 (zinc finger)"/>
    <property type="match status" value="1"/>
</dbReference>
<dbReference type="SUPFAM" id="SSF57850">
    <property type="entry name" value="RING/U-box"/>
    <property type="match status" value="1"/>
</dbReference>
<dbReference type="UniPathway" id="UPA00886"/>
<comment type="pathway">
    <text evidence="2">Protein modification; protein sumoylation.</text>
</comment>
<keyword evidence="5" id="KW-0479">Metal-binding</keyword>
<evidence type="ECO:0000256" key="10">
    <source>
        <dbReference type="PROSITE-ProRule" id="PRU00452"/>
    </source>
</evidence>
<dbReference type="PROSITE" id="PS51044">
    <property type="entry name" value="ZF_SP_RING"/>
    <property type="match status" value="1"/>
</dbReference>
<proteinExistence type="inferred from homology"/>
<dbReference type="InterPro" id="IPR026846">
    <property type="entry name" value="Nse2(Mms21)"/>
</dbReference>
<comment type="similarity">
    <text evidence="3">Belongs to the NSE2 family.</text>
</comment>
<keyword evidence="14" id="KW-1185">Reference proteome</keyword>
<dbReference type="OrthoDB" id="26899at2759"/>
<evidence type="ECO:0000256" key="9">
    <source>
        <dbReference type="ARBA" id="ARBA00023242"/>
    </source>
</evidence>
<dbReference type="STRING" id="1330018.A0A167IHL2"/>
<feature type="region of interest" description="Disordered" evidence="11">
    <location>
        <begin position="1"/>
        <end position="68"/>
    </location>
</feature>
<gene>
    <name evidence="13" type="ORF">CALVIDRAFT_601300</name>
</gene>
<evidence type="ECO:0000256" key="3">
    <source>
        <dbReference type="ARBA" id="ARBA00008212"/>
    </source>
</evidence>
<dbReference type="EMBL" id="KV417308">
    <property type="protein sequence ID" value="KZO92654.1"/>
    <property type="molecule type" value="Genomic_DNA"/>
</dbReference>
<keyword evidence="4" id="KW-0808">Transferase</keyword>
<reference evidence="13 14" key="1">
    <citation type="journal article" date="2016" name="Mol. Biol. Evol.">
        <title>Comparative Genomics of Early-Diverging Mushroom-Forming Fungi Provides Insights into the Origins of Lignocellulose Decay Capabilities.</title>
        <authorList>
            <person name="Nagy L.G."/>
            <person name="Riley R."/>
            <person name="Tritt A."/>
            <person name="Adam C."/>
            <person name="Daum C."/>
            <person name="Floudas D."/>
            <person name="Sun H."/>
            <person name="Yadav J.S."/>
            <person name="Pangilinan J."/>
            <person name="Larsson K.H."/>
            <person name="Matsuura K."/>
            <person name="Barry K."/>
            <person name="Labutti K."/>
            <person name="Kuo R."/>
            <person name="Ohm R.A."/>
            <person name="Bhattacharya S.S."/>
            <person name="Shirouzu T."/>
            <person name="Yoshinaga Y."/>
            <person name="Martin F.M."/>
            <person name="Grigoriev I.V."/>
            <person name="Hibbett D.S."/>
        </authorList>
    </citation>
    <scope>NUCLEOTIDE SEQUENCE [LARGE SCALE GENOMIC DNA]</scope>
    <source>
        <strain evidence="13 14">TUFC12733</strain>
    </source>
</reference>
<protein>
    <recommendedName>
        <fullName evidence="12">SP-RING-type domain-containing protein</fullName>
    </recommendedName>
</protein>
<sequence length="323" mass="36053">MAPRSQRTGARPSQAGPSRRITRTRTNRDDSDEEAEAVARQVVGDADAAQDIKPFDPATWTNRAVDPGSERQVKSFLAGWSMPSGDAEEKATNLLADTARALEEAGGDDELAAQLEASIRKIIDAQHLIRAHTTTLDDLRQKLLRKEKLSDIAEKYTDGVTSSNQAYQQKTTRQKYIKEDSYFKFREGVWQGQNGDNDAMPPDFIRKALEHENGDDGESSDDEIAIGGQTQLLKCPLTLRYLTACLTSKKCKHSYSRDAILQYLDGGQDSCPATGCDQRVTREDLEENRQLEKMAKRAQQREREADQGLDDEPVEDVDDSMVL</sequence>
<evidence type="ECO:0000259" key="12">
    <source>
        <dbReference type="PROSITE" id="PS51044"/>
    </source>
</evidence>
<evidence type="ECO:0000256" key="6">
    <source>
        <dbReference type="ARBA" id="ARBA00022771"/>
    </source>
</evidence>
<accession>A0A167IHL2</accession>
<organism evidence="13 14">
    <name type="scientific">Calocera viscosa (strain TUFC12733)</name>
    <dbReference type="NCBI Taxonomy" id="1330018"/>
    <lineage>
        <taxon>Eukaryota</taxon>
        <taxon>Fungi</taxon>
        <taxon>Dikarya</taxon>
        <taxon>Basidiomycota</taxon>
        <taxon>Agaricomycotina</taxon>
        <taxon>Dacrymycetes</taxon>
        <taxon>Dacrymycetales</taxon>
        <taxon>Dacrymycetaceae</taxon>
        <taxon>Calocera</taxon>
    </lineage>
</organism>
<dbReference type="GO" id="GO:0030915">
    <property type="term" value="C:Smc5-Smc6 complex"/>
    <property type="evidence" value="ECO:0007669"/>
    <property type="project" value="InterPro"/>
</dbReference>
<evidence type="ECO:0000256" key="1">
    <source>
        <dbReference type="ARBA" id="ARBA00004123"/>
    </source>
</evidence>
<evidence type="ECO:0000313" key="13">
    <source>
        <dbReference type="EMBL" id="KZO92654.1"/>
    </source>
</evidence>
<evidence type="ECO:0000256" key="4">
    <source>
        <dbReference type="ARBA" id="ARBA00022679"/>
    </source>
</evidence>
<feature type="compositionally biased region" description="Basic and acidic residues" evidence="11">
    <location>
        <begin position="281"/>
        <end position="306"/>
    </location>
</feature>
<dbReference type="PANTHER" id="PTHR21330:SF1">
    <property type="entry name" value="E3 SUMO-PROTEIN LIGASE NSE2"/>
    <property type="match status" value="1"/>
</dbReference>
<dbReference type="PANTHER" id="PTHR21330">
    <property type="entry name" value="E3 SUMO-PROTEIN LIGASE NSE2"/>
    <property type="match status" value="1"/>
</dbReference>
<dbReference type="GO" id="GO:0016925">
    <property type="term" value="P:protein sumoylation"/>
    <property type="evidence" value="ECO:0007669"/>
    <property type="project" value="UniProtKB-UniPathway"/>
</dbReference>
<name>A0A167IHL2_CALVF</name>
<evidence type="ECO:0000313" key="14">
    <source>
        <dbReference type="Proteomes" id="UP000076738"/>
    </source>
</evidence>
<feature type="domain" description="SP-RING-type" evidence="12">
    <location>
        <begin position="220"/>
        <end position="300"/>
    </location>
</feature>
<evidence type="ECO:0000256" key="2">
    <source>
        <dbReference type="ARBA" id="ARBA00004718"/>
    </source>
</evidence>
<dbReference type="CDD" id="cd16651">
    <property type="entry name" value="SPL-RING_NSE2"/>
    <property type="match status" value="1"/>
</dbReference>
<keyword evidence="8" id="KW-0862">Zinc</keyword>
<evidence type="ECO:0000256" key="8">
    <source>
        <dbReference type="ARBA" id="ARBA00022833"/>
    </source>
</evidence>
<keyword evidence="9" id="KW-0539">Nucleus</keyword>
<feature type="region of interest" description="Disordered" evidence="11">
    <location>
        <begin position="281"/>
        <end position="323"/>
    </location>
</feature>
<dbReference type="GO" id="GO:0005634">
    <property type="term" value="C:nucleus"/>
    <property type="evidence" value="ECO:0007669"/>
    <property type="project" value="UniProtKB-SubCell"/>
</dbReference>
<dbReference type="InterPro" id="IPR004181">
    <property type="entry name" value="Znf_MIZ"/>
</dbReference>
<dbReference type="GO" id="GO:0061665">
    <property type="term" value="F:SUMO ligase activity"/>
    <property type="evidence" value="ECO:0007669"/>
    <property type="project" value="TreeGrafter"/>
</dbReference>